<comment type="caution">
    <text evidence="1">The sequence shown here is derived from an EMBL/GenBank/DDBJ whole genome shotgun (WGS) entry which is preliminary data.</text>
</comment>
<dbReference type="RefSeq" id="WP_152278704.1">
    <property type="nucleotide sequence ID" value="NZ_WEKV01000020.1"/>
</dbReference>
<name>A0A833J116_9HYPH</name>
<accession>A0A833J116</accession>
<organism evidence="1 2">
    <name type="scientific">Methylorubrum populi</name>
    <dbReference type="NCBI Taxonomy" id="223967"/>
    <lineage>
        <taxon>Bacteria</taxon>
        <taxon>Pseudomonadati</taxon>
        <taxon>Pseudomonadota</taxon>
        <taxon>Alphaproteobacteria</taxon>
        <taxon>Hyphomicrobiales</taxon>
        <taxon>Methylobacteriaceae</taxon>
        <taxon>Methylorubrum</taxon>
    </lineage>
</organism>
<dbReference type="EMBL" id="WEKV01000020">
    <property type="protein sequence ID" value="KAB7782194.1"/>
    <property type="molecule type" value="Genomic_DNA"/>
</dbReference>
<evidence type="ECO:0000313" key="2">
    <source>
        <dbReference type="Proteomes" id="UP000469949"/>
    </source>
</evidence>
<protein>
    <submittedName>
        <fullName evidence="1">Uncharacterized protein</fullName>
    </submittedName>
</protein>
<reference evidence="1 2" key="1">
    <citation type="submission" date="2019-10" db="EMBL/GenBank/DDBJ databases">
        <title>Draft Genome Sequence of the Caffeine Degrading Methylotroph Methylorubrum populi PINKEL.</title>
        <authorList>
            <person name="Dawson S.C."/>
            <person name="Zhang X."/>
            <person name="Wright M.E."/>
            <person name="Sharma G."/>
            <person name="Langner J.T."/>
            <person name="Ditty J.L."/>
            <person name="Subuyuj G.A."/>
        </authorList>
    </citation>
    <scope>NUCLEOTIDE SEQUENCE [LARGE SCALE GENOMIC DNA]</scope>
    <source>
        <strain evidence="1 2">Pinkel</strain>
    </source>
</reference>
<dbReference type="Proteomes" id="UP000469949">
    <property type="component" value="Unassembled WGS sequence"/>
</dbReference>
<evidence type="ECO:0000313" key="1">
    <source>
        <dbReference type="EMBL" id="KAB7782194.1"/>
    </source>
</evidence>
<dbReference type="AlphaFoldDB" id="A0A833J116"/>
<gene>
    <name evidence="1" type="ORF">F8B43_4949</name>
</gene>
<proteinExistence type="predicted"/>
<sequence length="83" mass="9278">MATCDVALIREQGINFAVVCVADHVINSSSSREEMVRAWTYELGVPVALIGARQHNTYGRRDIVNWLSSVHPGQLPWRRATLS</sequence>